<sequence>MITFEFKKIKKSAIPITLIFFNLVGSLLGAMIYALNQKVLLDGTQARVLWGQTVFYSSQVFTPILIGIICSISCQFEESNKNWQRLLSIPVKANRIILSKITSLSLVMAISQLIVLLLYIISALVLKVPFANYLLDFLLWSITGWLATITIVTIQIFLSIRLKNFAVPILISAILAMAGLMTLFIGQGLFRIFPYAQIAVGDRARSLVPFTLSEFILFLVVNSAYIFVFYTLAVRQLKKRFI</sequence>
<dbReference type="Proteomes" id="UP000277890">
    <property type="component" value="Unassembled WGS sequence"/>
</dbReference>
<dbReference type="AlphaFoldDB" id="A0A0F2CMT7"/>
<reference evidence="1 2" key="1">
    <citation type="submission" date="2018-11" db="EMBL/GenBank/DDBJ databases">
        <title>Species Designations Belie Phenotypic and Genotypic Heterogeneity in Oral Streptococci.</title>
        <authorList>
            <person name="Velsko I."/>
        </authorList>
    </citation>
    <scope>NUCLEOTIDE SEQUENCE [LARGE SCALE GENOMIC DNA]</scope>
    <source>
        <strain evidence="1 2">A54</strain>
    </source>
</reference>
<dbReference type="EMBL" id="RJPQ01000003">
    <property type="protein sequence ID" value="RSJ86654.1"/>
    <property type="molecule type" value="Genomic_DNA"/>
</dbReference>
<proteinExistence type="predicted"/>
<evidence type="ECO:0000313" key="1">
    <source>
        <dbReference type="EMBL" id="RSJ86654.1"/>
    </source>
</evidence>
<gene>
    <name evidence="1" type="ORF">D8794_04150</name>
</gene>
<dbReference type="CDD" id="cd21809">
    <property type="entry name" value="ABC-2_lan_permease-like"/>
    <property type="match status" value="1"/>
</dbReference>
<dbReference type="Pfam" id="PF12730">
    <property type="entry name" value="ABC2_membrane_4"/>
    <property type="match status" value="1"/>
</dbReference>
<name>A0A0F2CMT7_STRCR</name>
<organism evidence="1 2">
    <name type="scientific">Streptococcus cristatus</name>
    <dbReference type="NCBI Taxonomy" id="45634"/>
    <lineage>
        <taxon>Bacteria</taxon>
        <taxon>Bacillati</taxon>
        <taxon>Bacillota</taxon>
        <taxon>Bacilli</taxon>
        <taxon>Lactobacillales</taxon>
        <taxon>Streptococcaceae</taxon>
        <taxon>Streptococcus</taxon>
    </lineage>
</organism>
<dbReference type="PANTHER" id="PTHR37305">
    <property type="entry name" value="INTEGRAL MEMBRANE PROTEIN-RELATED"/>
    <property type="match status" value="1"/>
</dbReference>
<evidence type="ECO:0000313" key="2">
    <source>
        <dbReference type="Proteomes" id="UP000277890"/>
    </source>
</evidence>
<dbReference type="RefSeq" id="WP_045498955.1">
    <property type="nucleotide sequence ID" value="NZ_CAURYF010000009.1"/>
</dbReference>
<comment type="caution">
    <text evidence="1">The sequence shown here is derived from an EMBL/GenBank/DDBJ whole genome shotgun (WGS) entry which is preliminary data.</text>
</comment>
<protein>
    <submittedName>
        <fullName evidence="1">ABC-2 family transporter protein</fullName>
    </submittedName>
</protein>
<dbReference type="PANTHER" id="PTHR37305:SF1">
    <property type="entry name" value="MEMBRANE PROTEIN"/>
    <property type="match status" value="1"/>
</dbReference>
<dbReference type="OrthoDB" id="2234228at2"/>
<accession>A0A0F2CMT7</accession>